<dbReference type="PANTHER" id="PTHR31286">
    <property type="entry name" value="GLYCINE-RICH CELL WALL STRUCTURAL PROTEIN 1.8-LIKE"/>
    <property type="match status" value="1"/>
</dbReference>
<evidence type="ECO:0000313" key="3">
    <source>
        <dbReference type="Proteomes" id="UP000275267"/>
    </source>
</evidence>
<feature type="domain" description="Zinc knuckle CX2CX4HX4C" evidence="1">
    <location>
        <begin position="94"/>
        <end position="124"/>
    </location>
</feature>
<organism evidence="2 3">
    <name type="scientific">Panicum miliaceum</name>
    <name type="common">Proso millet</name>
    <name type="synonym">Broomcorn millet</name>
    <dbReference type="NCBI Taxonomy" id="4540"/>
    <lineage>
        <taxon>Eukaryota</taxon>
        <taxon>Viridiplantae</taxon>
        <taxon>Streptophyta</taxon>
        <taxon>Embryophyta</taxon>
        <taxon>Tracheophyta</taxon>
        <taxon>Spermatophyta</taxon>
        <taxon>Magnoliopsida</taxon>
        <taxon>Liliopsida</taxon>
        <taxon>Poales</taxon>
        <taxon>Poaceae</taxon>
        <taxon>PACMAD clade</taxon>
        <taxon>Panicoideae</taxon>
        <taxon>Panicodae</taxon>
        <taxon>Paniceae</taxon>
        <taxon>Panicinae</taxon>
        <taxon>Panicum</taxon>
        <taxon>Panicum sect. Panicum</taxon>
    </lineage>
</organism>
<proteinExistence type="predicted"/>
<reference evidence="3" key="1">
    <citation type="journal article" date="2019" name="Nat. Commun.">
        <title>The genome of broomcorn millet.</title>
        <authorList>
            <person name="Zou C."/>
            <person name="Miki D."/>
            <person name="Li D."/>
            <person name="Tang Q."/>
            <person name="Xiao L."/>
            <person name="Rajput S."/>
            <person name="Deng P."/>
            <person name="Jia W."/>
            <person name="Huang R."/>
            <person name="Zhang M."/>
            <person name="Sun Y."/>
            <person name="Hu J."/>
            <person name="Fu X."/>
            <person name="Schnable P.S."/>
            <person name="Li F."/>
            <person name="Zhang H."/>
            <person name="Feng B."/>
            <person name="Zhu X."/>
            <person name="Liu R."/>
            <person name="Schnable J.C."/>
            <person name="Zhu J.-K."/>
            <person name="Zhang H."/>
        </authorList>
    </citation>
    <scope>NUCLEOTIDE SEQUENCE [LARGE SCALE GENOMIC DNA]</scope>
</reference>
<gene>
    <name evidence="2" type="ORF">C2845_PM13G21810</name>
</gene>
<dbReference type="EMBL" id="PQIB02000008">
    <property type="protein sequence ID" value="RLN05388.1"/>
    <property type="molecule type" value="Genomic_DNA"/>
</dbReference>
<dbReference type="Proteomes" id="UP000275267">
    <property type="component" value="Unassembled WGS sequence"/>
</dbReference>
<accession>A0A3L6RMR1</accession>
<keyword evidence="3" id="KW-1185">Reference proteome</keyword>
<evidence type="ECO:0000313" key="2">
    <source>
        <dbReference type="EMBL" id="RLN05388.1"/>
    </source>
</evidence>
<evidence type="ECO:0000259" key="1">
    <source>
        <dbReference type="Pfam" id="PF14392"/>
    </source>
</evidence>
<dbReference type="PANTHER" id="PTHR31286:SF167">
    <property type="entry name" value="OS09G0268800 PROTEIN"/>
    <property type="match status" value="1"/>
</dbReference>
<dbReference type="STRING" id="4540.A0A3L6RMR1"/>
<comment type="caution">
    <text evidence="2">The sequence shown here is derived from an EMBL/GenBank/DDBJ whole genome shotgun (WGS) entry which is preliminary data.</text>
</comment>
<dbReference type="InterPro" id="IPR040256">
    <property type="entry name" value="At4g02000-like"/>
</dbReference>
<dbReference type="OrthoDB" id="692417at2759"/>
<dbReference type="AlphaFoldDB" id="A0A3L6RMR1"/>
<name>A0A3L6RMR1_PANMI</name>
<sequence length="151" mass="17262">MAVQDGCLPGLADGDDPSSALFTHVPMWVQFRKIPFYLLTKKLAFDLGECIGSTMSIDDSARGSINDKFVKTKVLLPLYRDLRKELVLADDITGEQVVVQIRYERLPNFCLFSGFIGHMEGRCDVPTIDRRIEYNLNLRVLPVHFEFPHTW</sequence>
<dbReference type="InterPro" id="IPR025836">
    <property type="entry name" value="Zn_knuckle_CX2CX4HX4C"/>
</dbReference>
<dbReference type="Pfam" id="PF14392">
    <property type="entry name" value="zf-CCHC_4"/>
    <property type="match status" value="1"/>
</dbReference>
<protein>
    <recommendedName>
        <fullName evidence="1">Zinc knuckle CX2CX4HX4C domain-containing protein</fullName>
    </recommendedName>
</protein>